<accession>A0ABQ4I915</accession>
<proteinExistence type="predicted"/>
<dbReference type="EMBL" id="BOPA01000010">
    <property type="protein sequence ID" value="GIJ14384.1"/>
    <property type="molecule type" value="Genomic_DNA"/>
</dbReference>
<evidence type="ECO:0000313" key="2">
    <source>
        <dbReference type="Proteomes" id="UP000647860"/>
    </source>
</evidence>
<dbReference type="Proteomes" id="UP000647860">
    <property type="component" value="Unassembled WGS sequence"/>
</dbReference>
<gene>
    <name evidence="1" type="ORF">Vgi01_10680</name>
</gene>
<name>A0ABQ4I915_9ACTN</name>
<protein>
    <submittedName>
        <fullName evidence="1">Uncharacterized protein</fullName>
    </submittedName>
</protein>
<keyword evidence="2" id="KW-1185">Reference proteome</keyword>
<reference evidence="1 2" key="1">
    <citation type="submission" date="2021-01" db="EMBL/GenBank/DDBJ databases">
        <title>Whole genome shotgun sequence of Verrucosispora gifhornensis NBRC 16317.</title>
        <authorList>
            <person name="Komaki H."/>
            <person name="Tamura T."/>
        </authorList>
    </citation>
    <scope>NUCLEOTIDE SEQUENCE [LARGE SCALE GENOMIC DNA]</scope>
    <source>
        <strain evidence="1 2">NBRC 16317</strain>
    </source>
</reference>
<evidence type="ECO:0000313" key="1">
    <source>
        <dbReference type="EMBL" id="GIJ14384.1"/>
    </source>
</evidence>
<organism evidence="1 2">
    <name type="scientific">Micromonospora gifhornensis</name>
    <dbReference type="NCBI Taxonomy" id="84594"/>
    <lineage>
        <taxon>Bacteria</taxon>
        <taxon>Bacillati</taxon>
        <taxon>Actinomycetota</taxon>
        <taxon>Actinomycetes</taxon>
        <taxon>Micromonosporales</taxon>
        <taxon>Micromonosporaceae</taxon>
        <taxon>Micromonospora</taxon>
    </lineage>
</organism>
<comment type="caution">
    <text evidence="1">The sequence shown here is derived from an EMBL/GenBank/DDBJ whole genome shotgun (WGS) entry which is preliminary data.</text>
</comment>
<sequence length="104" mass="11297">MIRQNFSVCLPDSGVAHLTEFRDPATFTNHDILDPPSNPTSIHMLAMVVSHRLTTNASSYPEQHPATAYGSVGLETGPWRAAGLRLGNCAASSVTEATWYRVVQ</sequence>